<feature type="domain" description="SHSP" evidence="3">
    <location>
        <begin position="37"/>
        <end position="146"/>
    </location>
</feature>
<dbReference type="Proteomes" id="UP001296776">
    <property type="component" value="Unassembled WGS sequence"/>
</dbReference>
<dbReference type="PROSITE" id="PS01031">
    <property type="entry name" value="SHSP"/>
    <property type="match status" value="1"/>
</dbReference>
<dbReference type="SUPFAM" id="SSF49764">
    <property type="entry name" value="HSP20-like chaperones"/>
    <property type="match status" value="1"/>
</dbReference>
<name>A0AAJ0XAA4_9GAMM</name>
<dbReference type="EMBL" id="NRSJ01000016">
    <property type="protein sequence ID" value="MBK1704945.1"/>
    <property type="molecule type" value="Genomic_DNA"/>
</dbReference>
<reference evidence="4" key="2">
    <citation type="journal article" date="2020" name="Microorganisms">
        <title>Osmotic Adaptation and Compatible Solute Biosynthesis of Phototrophic Bacteria as Revealed from Genome Analyses.</title>
        <authorList>
            <person name="Imhoff J.F."/>
            <person name="Rahn T."/>
            <person name="Kunzel S."/>
            <person name="Keller A."/>
            <person name="Neulinger S.C."/>
        </authorList>
    </citation>
    <scope>NUCLEOTIDE SEQUENCE</scope>
    <source>
        <strain evidence="4">DSM 11080</strain>
    </source>
</reference>
<proteinExistence type="inferred from homology"/>
<gene>
    <name evidence="4" type="ORF">CKO40_10445</name>
</gene>
<reference evidence="4" key="1">
    <citation type="submission" date="2017-08" db="EMBL/GenBank/DDBJ databases">
        <authorList>
            <person name="Imhoff J.F."/>
            <person name="Rahn T."/>
            <person name="Kuenzel S."/>
            <person name="Neulinger S.C."/>
        </authorList>
    </citation>
    <scope>NUCLEOTIDE SEQUENCE</scope>
    <source>
        <strain evidence="4">DSM 11080</strain>
    </source>
</reference>
<organism evidence="4 5">
    <name type="scientific">Halochromatium glycolicum</name>
    <dbReference type="NCBI Taxonomy" id="85075"/>
    <lineage>
        <taxon>Bacteria</taxon>
        <taxon>Pseudomonadati</taxon>
        <taxon>Pseudomonadota</taxon>
        <taxon>Gammaproteobacteria</taxon>
        <taxon>Chromatiales</taxon>
        <taxon>Chromatiaceae</taxon>
        <taxon>Halochromatium</taxon>
    </lineage>
</organism>
<evidence type="ECO:0000256" key="2">
    <source>
        <dbReference type="RuleBase" id="RU003616"/>
    </source>
</evidence>
<evidence type="ECO:0000256" key="1">
    <source>
        <dbReference type="PROSITE-ProRule" id="PRU00285"/>
    </source>
</evidence>
<evidence type="ECO:0000313" key="5">
    <source>
        <dbReference type="Proteomes" id="UP001296776"/>
    </source>
</evidence>
<dbReference type="InterPro" id="IPR002068">
    <property type="entry name" value="A-crystallin/Hsp20_dom"/>
</dbReference>
<dbReference type="InterPro" id="IPR008978">
    <property type="entry name" value="HSP20-like_chaperone"/>
</dbReference>
<accession>A0AAJ0XAA4</accession>
<dbReference type="CDD" id="cd06464">
    <property type="entry name" value="ACD_sHsps-like"/>
    <property type="match status" value="1"/>
</dbReference>
<keyword evidence="5" id="KW-1185">Reference proteome</keyword>
<evidence type="ECO:0000259" key="3">
    <source>
        <dbReference type="PROSITE" id="PS01031"/>
    </source>
</evidence>
<dbReference type="Pfam" id="PF00011">
    <property type="entry name" value="HSP20"/>
    <property type="match status" value="1"/>
</dbReference>
<dbReference type="InterPro" id="IPR031107">
    <property type="entry name" value="Small_HSP"/>
</dbReference>
<dbReference type="AlphaFoldDB" id="A0AAJ0XAA4"/>
<dbReference type="PANTHER" id="PTHR11527">
    <property type="entry name" value="HEAT-SHOCK PROTEIN 20 FAMILY MEMBER"/>
    <property type="match status" value="1"/>
</dbReference>
<dbReference type="Gene3D" id="2.60.40.790">
    <property type="match status" value="1"/>
</dbReference>
<comment type="similarity">
    <text evidence="1 2">Belongs to the small heat shock protein (HSP20) family.</text>
</comment>
<protein>
    <submittedName>
        <fullName evidence="4">Heat-shock protein Hsp20</fullName>
    </submittedName>
</protein>
<evidence type="ECO:0000313" key="4">
    <source>
        <dbReference type="EMBL" id="MBK1704945.1"/>
    </source>
</evidence>
<dbReference type="RefSeq" id="WP_200346158.1">
    <property type="nucleotide sequence ID" value="NZ_NRSJ01000016.1"/>
</dbReference>
<sequence>MFGYPTSFDTLFDEFARINRELDDAFGAWGAPASIRATARGSFPPVNIAASDDAVHVYAFAPGLDPSTLDISMQRNLLTMSGERAIERQGDADYYLRERFGGGFRRVMTLPEDVDPDRVEAAYRDGVLHVQVQRSEQGKPRQIRVQ</sequence>
<comment type="caution">
    <text evidence="4">The sequence shown here is derived from an EMBL/GenBank/DDBJ whole genome shotgun (WGS) entry which is preliminary data.</text>
</comment>